<proteinExistence type="predicted"/>
<gene>
    <name evidence="1" type="ORF">DI616_16060</name>
</gene>
<protein>
    <submittedName>
        <fullName evidence="1">DUF3987 domain-containing protein</fullName>
    </submittedName>
</protein>
<dbReference type="AlphaFoldDB" id="A0A533I603"/>
<dbReference type="EMBL" id="VAFL01000015">
    <property type="protein sequence ID" value="TKW65242.1"/>
    <property type="molecule type" value="Genomic_DNA"/>
</dbReference>
<evidence type="ECO:0000313" key="1">
    <source>
        <dbReference type="EMBL" id="TKW65242.1"/>
    </source>
</evidence>
<comment type="caution">
    <text evidence="1">The sequence shown here is derived from an EMBL/GenBank/DDBJ whole genome shotgun (WGS) entry which is preliminary data.</text>
</comment>
<evidence type="ECO:0000313" key="2">
    <source>
        <dbReference type="Proteomes" id="UP000315344"/>
    </source>
</evidence>
<organism evidence="1 2">
    <name type="scientific">Paracoccus denitrificans</name>
    <dbReference type="NCBI Taxonomy" id="266"/>
    <lineage>
        <taxon>Bacteria</taxon>
        <taxon>Pseudomonadati</taxon>
        <taxon>Pseudomonadota</taxon>
        <taxon>Alphaproteobacteria</taxon>
        <taxon>Rhodobacterales</taxon>
        <taxon>Paracoccaceae</taxon>
        <taxon>Paracoccus</taxon>
    </lineage>
</organism>
<reference evidence="1 2" key="1">
    <citation type="journal article" date="2017" name="Nat. Commun.">
        <title>In situ click chemistry generation of cyclooxygenase-2 inhibitors.</title>
        <authorList>
            <person name="Bhardwaj A."/>
            <person name="Kaur J."/>
            <person name="Wuest M."/>
            <person name="Wuest F."/>
        </authorList>
    </citation>
    <scope>NUCLEOTIDE SEQUENCE [LARGE SCALE GENOMIC DNA]</scope>
    <source>
        <strain evidence="1">S2_012_000_R3_94</strain>
    </source>
</reference>
<name>A0A533I603_PARDE</name>
<sequence>MRDLSEMSFHPDMEKIVDILCEKTQNSNRLFFRVLTSFQFSMMASQMRVMIRTHDRGVIPVNMYALNLATSGAGKGFSTNILENEVTHHFRTTFLDSFDTVAEVELEKIVFKRQARDPDKDPETIKAQVYKEYEMLGKYIYSFDSGTSPALKQMRQKLLMANAGSMNLIIDEIGSNLLGNQEVLTTCLELFDVGAVREKLIKNTAENVRIEEIIGRTPTNVMLFGTPDKLLDGGKIEDELNSMLETGYARRCFFSYSKESKKEITMTPLERYKMMTSKVTSGFLESYSQKLGRLADMSNMHKVLTMDEDTAVGLIQYQMDCERIANELPEHESQRKAELTHRYFKALKVAGAYAFVDDSDELTMDHLEYGIKLAEASGEAFQMLLSRDRPYVKLAKYLANVGIDCTHPDLMEDLSFYKGSASQRNEMIVNATAWGYKNNIIIKKSFTDGVEFLSGEALKPTDLTKMVISYTANGDMTTGYVNDHGAWEQLPKVLHRKGLHWLNHHVQGGYRNEENAIPGFNMIVLDIDGTMSLKAAKALLEDYKAIYYTTKSHTDEINRFRVILPTNFTLKMDAKEYKEFMKNVMASLPFVVDESCSHRCKKWLSHDAHIESVDGELFDVLPFIPKTQKNEERQKRLQDQSSLDNWERWILNNSGDGNRNKMLHRYAMSLVDNGFQLETILGKVKELNSKMPDKLDELELTSTIMVTVSKALTAA</sequence>
<accession>A0A533I603</accession>
<dbReference type="Proteomes" id="UP000315344">
    <property type="component" value="Unassembled WGS sequence"/>
</dbReference>